<evidence type="ECO:0000313" key="8">
    <source>
        <dbReference type="Proteomes" id="UP000501991"/>
    </source>
</evidence>
<evidence type="ECO:0000256" key="5">
    <source>
        <dbReference type="ARBA" id="ARBA00023136"/>
    </source>
</evidence>
<feature type="transmembrane region" description="Helical" evidence="6">
    <location>
        <begin position="29"/>
        <end position="50"/>
    </location>
</feature>
<feature type="transmembrane region" description="Helical" evidence="6">
    <location>
        <begin position="62"/>
        <end position="83"/>
    </location>
</feature>
<proteinExistence type="predicted"/>
<name>A0A6C1B2A6_9RHOO</name>
<keyword evidence="8" id="KW-1185">Reference proteome</keyword>
<protein>
    <submittedName>
        <fullName evidence="7">ATP synthase subunit I</fullName>
    </submittedName>
</protein>
<evidence type="ECO:0000256" key="1">
    <source>
        <dbReference type="ARBA" id="ARBA00004651"/>
    </source>
</evidence>
<dbReference type="AlphaFoldDB" id="A0A6C1B2A6"/>
<keyword evidence="5 6" id="KW-0472">Membrane</keyword>
<sequence length="113" mass="11559">MYKAVGFQLLATLLAAALSAALFGIEGAWSALAGGVAVVVPNAFFAFRLAAVRGRSPSAYPAAFFVGEFIKVAATVGLLALAAATIKDLHWGALIIGLVLALKANLFALLGRN</sequence>
<evidence type="ECO:0000256" key="3">
    <source>
        <dbReference type="ARBA" id="ARBA00022692"/>
    </source>
</evidence>
<evidence type="ECO:0000256" key="4">
    <source>
        <dbReference type="ARBA" id="ARBA00022989"/>
    </source>
</evidence>
<keyword evidence="3 6" id="KW-0812">Transmembrane</keyword>
<dbReference type="Proteomes" id="UP000501991">
    <property type="component" value="Chromosome"/>
</dbReference>
<dbReference type="RefSeq" id="WP_173763513.1">
    <property type="nucleotide sequence ID" value="NZ_CP048836.1"/>
</dbReference>
<keyword evidence="2" id="KW-1003">Cell membrane</keyword>
<dbReference type="InterPro" id="IPR005598">
    <property type="entry name" value="ATP_synth_I"/>
</dbReference>
<dbReference type="KEGG" id="azq:G3580_01095"/>
<evidence type="ECO:0000256" key="2">
    <source>
        <dbReference type="ARBA" id="ARBA00022475"/>
    </source>
</evidence>
<evidence type="ECO:0000313" key="7">
    <source>
        <dbReference type="EMBL" id="QID16344.1"/>
    </source>
</evidence>
<gene>
    <name evidence="7" type="ORF">G3580_01095</name>
</gene>
<accession>A0A6C1B2A6</accession>
<dbReference type="GO" id="GO:0005886">
    <property type="term" value="C:plasma membrane"/>
    <property type="evidence" value="ECO:0007669"/>
    <property type="project" value="UniProtKB-SubCell"/>
</dbReference>
<comment type="subcellular location">
    <subcellularLocation>
        <location evidence="1">Cell membrane</location>
        <topology evidence="1">Multi-pass membrane protein</topology>
    </subcellularLocation>
</comment>
<keyword evidence="4 6" id="KW-1133">Transmembrane helix</keyword>
<feature type="transmembrane region" description="Helical" evidence="6">
    <location>
        <begin position="89"/>
        <end position="110"/>
    </location>
</feature>
<reference evidence="7 8" key="1">
    <citation type="submission" date="2020-02" db="EMBL/GenBank/DDBJ databases">
        <title>Nitrogenibacter mangrovi gen. nov., sp. nov. isolated from mangrove sediment, a denitrifying betaproteobacterium.</title>
        <authorList>
            <person name="Liao H."/>
            <person name="Tian Y."/>
        </authorList>
    </citation>
    <scope>NUCLEOTIDE SEQUENCE [LARGE SCALE GENOMIC DNA]</scope>
    <source>
        <strain evidence="7 8">M9-3-2</strain>
    </source>
</reference>
<dbReference type="EMBL" id="CP048836">
    <property type="protein sequence ID" value="QID16344.1"/>
    <property type="molecule type" value="Genomic_DNA"/>
</dbReference>
<organism evidence="7 8">
    <name type="scientific">Nitrogeniibacter mangrovi</name>
    <dbReference type="NCBI Taxonomy" id="2016596"/>
    <lineage>
        <taxon>Bacteria</taxon>
        <taxon>Pseudomonadati</taxon>
        <taxon>Pseudomonadota</taxon>
        <taxon>Betaproteobacteria</taxon>
        <taxon>Rhodocyclales</taxon>
        <taxon>Zoogloeaceae</taxon>
        <taxon>Nitrogeniibacter</taxon>
    </lineage>
</organism>
<dbReference type="Pfam" id="PF03899">
    <property type="entry name" value="ATP-synt_I"/>
    <property type="match status" value="1"/>
</dbReference>
<evidence type="ECO:0000256" key="6">
    <source>
        <dbReference type="SAM" id="Phobius"/>
    </source>
</evidence>